<dbReference type="Pfam" id="PF01841">
    <property type="entry name" value="Transglut_core"/>
    <property type="match status" value="1"/>
</dbReference>
<proteinExistence type="predicted"/>
<keyword evidence="3" id="KW-1185">Reference proteome</keyword>
<dbReference type="PANTHER" id="PTHR33490:SF12">
    <property type="entry name" value="BLL5557 PROTEIN"/>
    <property type="match status" value="1"/>
</dbReference>
<dbReference type="SMART" id="SM00460">
    <property type="entry name" value="TGc"/>
    <property type="match status" value="1"/>
</dbReference>
<dbReference type="InterPro" id="IPR002931">
    <property type="entry name" value="Transglutaminase-like"/>
</dbReference>
<evidence type="ECO:0000259" key="1">
    <source>
        <dbReference type="SMART" id="SM00460"/>
    </source>
</evidence>
<dbReference type="InterPro" id="IPR038765">
    <property type="entry name" value="Papain-like_cys_pep_sf"/>
</dbReference>
<dbReference type="Proteomes" id="UP000612893">
    <property type="component" value="Unassembled WGS sequence"/>
</dbReference>
<protein>
    <submittedName>
        <fullName evidence="2">Transglutaminase family protein</fullName>
    </submittedName>
</protein>
<accession>A0A934NAH8</accession>
<dbReference type="AlphaFoldDB" id="A0A934NAH8"/>
<feature type="domain" description="Transglutaminase-like" evidence="1">
    <location>
        <begin position="160"/>
        <end position="226"/>
    </location>
</feature>
<evidence type="ECO:0000313" key="2">
    <source>
        <dbReference type="EMBL" id="MBJ7601476.1"/>
    </source>
</evidence>
<reference evidence="2" key="1">
    <citation type="submission" date="2020-10" db="EMBL/GenBank/DDBJ databases">
        <title>Ca. Dormibacterota MAGs.</title>
        <authorList>
            <person name="Montgomery K."/>
        </authorList>
    </citation>
    <scope>NUCLEOTIDE SEQUENCE [LARGE SCALE GENOMIC DNA]</scope>
    <source>
        <strain evidence="2">SC8812_S17_10</strain>
    </source>
</reference>
<dbReference type="SUPFAM" id="SSF54001">
    <property type="entry name" value="Cysteine proteinases"/>
    <property type="match status" value="1"/>
</dbReference>
<organism evidence="2 3">
    <name type="scientific">Candidatus Nephthysia bennettiae</name>
    <dbReference type="NCBI Taxonomy" id="3127016"/>
    <lineage>
        <taxon>Bacteria</taxon>
        <taxon>Bacillati</taxon>
        <taxon>Candidatus Dormiibacterota</taxon>
        <taxon>Candidatus Dormibacteria</taxon>
        <taxon>Candidatus Dormibacterales</taxon>
        <taxon>Candidatus Dormibacteraceae</taxon>
        <taxon>Candidatus Nephthysia</taxon>
    </lineage>
</organism>
<gene>
    <name evidence="2" type="ORF">JF922_25800</name>
</gene>
<dbReference type="Gene3D" id="3.10.620.30">
    <property type="match status" value="1"/>
</dbReference>
<name>A0A934NAH8_9BACT</name>
<dbReference type="EMBL" id="JAEKNR010000246">
    <property type="protein sequence ID" value="MBJ7601476.1"/>
    <property type="molecule type" value="Genomic_DNA"/>
</dbReference>
<dbReference type="PANTHER" id="PTHR33490">
    <property type="entry name" value="BLR5614 PROTEIN-RELATED"/>
    <property type="match status" value="1"/>
</dbReference>
<dbReference type="Gene3D" id="2.60.40.2250">
    <property type="match status" value="1"/>
</dbReference>
<sequence length="268" mass="30146">MRVRVGCEFIYEVSSPSPAAIQVVPRPGETARVLEESWELTPEARVDVVGELYGNQIRRTVLGEGDVRFRYDALVEVPAAADPVGESAAQHPVQELDGEKLHFLLPSRYCLSDELMDTAWNLFGATEPGWARAQAVSDWVHNNLEFQYGSSNPLTTARDAFDQRQGVCRDFAHVFVSFCRAMNIPTRYVFGYLPDIGVPPPDHAMDFCAWSECYLGDRWWTFDPRNNRRRVGRVVIGRGRDALDAAMITTWGPASFRGMTVWADQVEG</sequence>
<evidence type="ECO:0000313" key="3">
    <source>
        <dbReference type="Proteomes" id="UP000612893"/>
    </source>
</evidence>
<comment type="caution">
    <text evidence="2">The sequence shown here is derived from an EMBL/GenBank/DDBJ whole genome shotgun (WGS) entry which is preliminary data.</text>
</comment>